<evidence type="ECO:0000256" key="6">
    <source>
        <dbReference type="PIRSR" id="PIRSR000097-3"/>
    </source>
</evidence>
<organism evidence="8 9">
    <name type="scientific">Pyrocoelia pectoralis</name>
    <dbReference type="NCBI Taxonomy" id="417401"/>
    <lineage>
        <taxon>Eukaryota</taxon>
        <taxon>Metazoa</taxon>
        <taxon>Ecdysozoa</taxon>
        <taxon>Arthropoda</taxon>
        <taxon>Hexapoda</taxon>
        <taxon>Insecta</taxon>
        <taxon>Pterygota</taxon>
        <taxon>Neoptera</taxon>
        <taxon>Endopterygota</taxon>
        <taxon>Coleoptera</taxon>
        <taxon>Polyphaga</taxon>
        <taxon>Elateriformia</taxon>
        <taxon>Elateroidea</taxon>
        <taxon>Lampyridae</taxon>
        <taxon>Lampyrinae</taxon>
        <taxon>Pyrocoelia</taxon>
    </lineage>
</organism>
<comment type="similarity">
    <text evidence="1">Belongs to the aldo/keto reductase family.</text>
</comment>
<keyword evidence="2" id="KW-0521">NADP</keyword>
<evidence type="ECO:0000256" key="5">
    <source>
        <dbReference type="PIRSR" id="PIRSR000097-2"/>
    </source>
</evidence>
<keyword evidence="3" id="KW-0560">Oxidoreductase</keyword>
<dbReference type="PRINTS" id="PR00069">
    <property type="entry name" value="ALDKETRDTASE"/>
</dbReference>
<dbReference type="PROSITE" id="PS00062">
    <property type="entry name" value="ALDOKETO_REDUCTASE_2"/>
    <property type="match status" value="1"/>
</dbReference>
<dbReference type="InterPro" id="IPR020471">
    <property type="entry name" value="AKR"/>
</dbReference>
<dbReference type="EMBL" id="JAVRBK010000001">
    <property type="protein sequence ID" value="KAK5650293.1"/>
    <property type="molecule type" value="Genomic_DNA"/>
</dbReference>
<dbReference type="Proteomes" id="UP001329430">
    <property type="component" value="Chromosome 1"/>
</dbReference>
<evidence type="ECO:0000313" key="9">
    <source>
        <dbReference type="Proteomes" id="UP001329430"/>
    </source>
</evidence>
<dbReference type="InterPro" id="IPR023210">
    <property type="entry name" value="NADP_OxRdtase_dom"/>
</dbReference>
<dbReference type="FunFam" id="3.20.20.100:FF:000006">
    <property type="entry name" value="Aldo-keto reductase family 1 member A1"/>
    <property type="match status" value="1"/>
</dbReference>
<dbReference type="PANTHER" id="PTHR11732">
    <property type="entry name" value="ALDO/KETO REDUCTASE"/>
    <property type="match status" value="1"/>
</dbReference>
<sequence>MTMFVPKVKLNNGQEIPAIGLGTWKSTPEKVTQAVKDAIDIGYRHIDCAFAYGNEEQVGAAIAAKISDGTVKRNDLFITSKLWNTFHRPGIVESAIRNTLKSLDLDYLDLYLIHWPMGYKEGNDLAPVGPDGNIEASDYDYVDTWTAMEEIQKKGLAKSIGISNFNSRQIERLLEKAKIVPAVNQVECHPFLNQRPLIEYCNLKGIKITAYSPLGSPGRSGIKSEDPVLLTDPRLEAIAKKYNKSPAQIAIKYQIQKGNIVIPKSTTKSRIQENFNVFDFDISVEDISVIDTFNINLRLIQPWGSSSHKYYPFNEEF</sequence>
<dbReference type="PROSITE" id="PS00063">
    <property type="entry name" value="ALDOKETO_REDUCTASE_3"/>
    <property type="match status" value="1"/>
</dbReference>
<accession>A0AAN7VWL9</accession>
<dbReference type="InterPro" id="IPR036812">
    <property type="entry name" value="NAD(P)_OxRdtase_dom_sf"/>
</dbReference>
<reference evidence="8 9" key="1">
    <citation type="journal article" date="2024" name="Insects">
        <title>An Improved Chromosome-Level Genome Assembly of the Firefly Pyrocoelia pectoralis.</title>
        <authorList>
            <person name="Fu X."/>
            <person name="Meyer-Rochow V.B."/>
            <person name="Ballantyne L."/>
            <person name="Zhu X."/>
        </authorList>
    </citation>
    <scope>NUCLEOTIDE SEQUENCE [LARGE SCALE GENOMIC DNA]</scope>
    <source>
        <strain evidence="8">XCY_ONT2</strain>
    </source>
</reference>
<comment type="caution">
    <text evidence="8">The sequence shown here is derived from an EMBL/GenBank/DDBJ whole genome shotgun (WGS) entry which is preliminary data.</text>
</comment>
<dbReference type="InterPro" id="IPR018170">
    <property type="entry name" value="Aldo/ket_reductase_CS"/>
</dbReference>
<dbReference type="Gene3D" id="3.20.20.100">
    <property type="entry name" value="NADP-dependent oxidoreductase domain"/>
    <property type="match status" value="1"/>
</dbReference>
<evidence type="ECO:0000256" key="4">
    <source>
        <dbReference type="PIRSR" id="PIRSR000097-1"/>
    </source>
</evidence>
<dbReference type="PROSITE" id="PS00798">
    <property type="entry name" value="ALDOKETO_REDUCTASE_1"/>
    <property type="match status" value="1"/>
</dbReference>
<name>A0AAN7VWL9_9COLE</name>
<protein>
    <recommendedName>
        <fullName evidence="7">NADP-dependent oxidoreductase domain-containing protein</fullName>
    </recommendedName>
</protein>
<dbReference type="SUPFAM" id="SSF51430">
    <property type="entry name" value="NAD(P)-linked oxidoreductase"/>
    <property type="match status" value="1"/>
</dbReference>
<evidence type="ECO:0000256" key="3">
    <source>
        <dbReference type="ARBA" id="ARBA00023002"/>
    </source>
</evidence>
<feature type="binding site" evidence="5">
    <location>
        <position position="114"/>
    </location>
    <ligand>
        <name>substrate</name>
    </ligand>
</feature>
<gene>
    <name evidence="8" type="ORF">RI129_001322</name>
</gene>
<proteinExistence type="inferred from homology"/>
<evidence type="ECO:0000313" key="8">
    <source>
        <dbReference type="EMBL" id="KAK5650293.1"/>
    </source>
</evidence>
<dbReference type="GO" id="GO:0016491">
    <property type="term" value="F:oxidoreductase activity"/>
    <property type="evidence" value="ECO:0007669"/>
    <property type="project" value="UniProtKB-KW"/>
</dbReference>
<dbReference type="Pfam" id="PF00248">
    <property type="entry name" value="Aldo_ket_red"/>
    <property type="match status" value="1"/>
</dbReference>
<dbReference type="PIRSF" id="PIRSF000097">
    <property type="entry name" value="AKR"/>
    <property type="match status" value="1"/>
</dbReference>
<feature type="site" description="Lowers pKa of active site Tyr" evidence="6">
    <location>
        <position position="81"/>
    </location>
</feature>
<evidence type="ECO:0000256" key="1">
    <source>
        <dbReference type="ARBA" id="ARBA00007905"/>
    </source>
</evidence>
<evidence type="ECO:0000256" key="2">
    <source>
        <dbReference type="ARBA" id="ARBA00022857"/>
    </source>
</evidence>
<feature type="domain" description="NADP-dependent oxidoreductase" evidence="7">
    <location>
        <begin position="19"/>
        <end position="294"/>
    </location>
</feature>
<feature type="active site" description="Proton donor" evidence="4">
    <location>
        <position position="52"/>
    </location>
</feature>
<dbReference type="AlphaFoldDB" id="A0AAN7VWL9"/>
<evidence type="ECO:0000259" key="7">
    <source>
        <dbReference type="Pfam" id="PF00248"/>
    </source>
</evidence>
<keyword evidence="9" id="KW-1185">Reference proteome</keyword>